<dbReference type="EMBL" id="JAHZIK010002443">
    <property type="protein sequence ID" value="MBW7460762.1"/>
    <property type="molecule type" value="Genomic_DNA"/>
</dbReference>
<comment type="caution">
    <text evidence="11">The sequence shown here is derived from an EMBL/GenBank/DDBJ whole genome shotgun (WGS) entry which is preliminary data.</text>
</comment>
<evidence type="ECO:0000256" key="1">
    <source>
        <dbReference type="ARBA" id="ARBA00000085"/>
    </source>
</evidence>
<comment type="catalytic activity">
    <reaction evidence="1">
        <text>ATP + protein L-histidine = ADP + protein N-phospho-L-histidine.</text>
        <dbReference type="EC" id="2.7.13.3"/>
    </reaction>
</comment>
<dbReference type="CDD" id="cd16917">
    <property type="entry name" value="HATPase_UhpB-NarQ-NarX-like"/>
    <property type="match status" value="1"/>
</dbReference>
<accession>A0ABS7CIJ5</accession>
<dbReference type="PANTHER" id="PTHR24421:SF10">
    <property type="entry name" value="NITRATE_NITRITE SENSOR PROTEIN NARQ"/>
    <property type="match status" value="1"/>
</dbReference>
<sequence>ERSRIATDIHDDLGHRLIRQKMMMEAALQVYEQQPERAYTLFGQVRDQMEDSMERMRRTVRRLSPADSRDIRQYALDQLIADAGRELGITVTFAVEGQPQPMYPSMEYVLFRNAQEAITNAVRHGAARTVNVNLDYRRHEIALTVVNDGILPEEPITQGLGFRGMKERIVMLGGRLDISTAPAFAITTILPLSGAVRQTLTTRRDYP</sequence>
<keyword evidence="4" id="KW-0808">Transferase</keyword>
<feature type="domain" description="Histidine kinase/HSP90-like ATPase" evidence="9">
    <location>
        <begin position="112"/>
        <end position="192"/>
    </location>
</feature>
<dbReference type="Gene3D" id="3.30.565.10">
    <property type="entry name" value="Histidine kinase-like ATPase, C-terminal domain"/>
    <property type="match status" value="1"/>
</dbReference>
<name>A0ABS7CIJ5_9BACL</name>
<dbReference type="Proteomes" id="UP001519887">
    <property type="component" value="Unassembled WGS sequence"/>
</dbReference>
<evidence type="ECO:0000256" key="2">
    <source>
        <dbReference type="ARBA" id="ARBA00012438"/>
    </source>
</evidence>
<dbReference type="GO" id="GO:0016301">
    <property type="term" value="F:kinase activity"/>
    <property type="evidence" value="ECO:0007669"/>
    <property type="project" value="UniProtKB-KW"/>
</dbReference>
<feature type="domain" description="Signal transduction histidine kinase subgroup 3 dimerisation and phosphoacceptor" evidence="10">
    <location>
        <begin position="1"/>
        <end position="67"/>
    </location>
</feature>
<dbReference type="Pfam" id="PF02518">
    <property type="entry name" value="HATPase_c"/>
    <property type="match status" value="1"/>
</dbReference>
<dbReference type="InterPro" id="IPR050482">
    <property type="entry name" value="Sensor_HK_TwoCompSys"/>
</dbReference>
<dbReference type="SUPFAM" id="SSF55874">
    <property type="entry name" value="ATPase domain of HSP90 chaperone/DNA topoisomerase II/histidine kinase"/>
    <property type="match status" value="1"/>
</dbReference>
<evidence type="ECO:0000256" key="4">
    <source>
        <dbReference type="ARBA" id="ARBA00022679"/>
    </source>
</evidence>
<evidence type="ECO:0000256" key="7">
    <source>
        <dbReference type="ARBA" id="ARBA00022840"/>
    </source>
</evidence>
<dbReference type="Pfam" id="PF07730">
    <property type="entry name" value="HisKA_3"/>
    <property type="match status" value="1"/>
</dbReference>
<dbReference type="EC" id="2.7.13.3" evidence="2"/>
<keyword evidence="6 11" id="KW-0418">Kinase</keyword>
<dbReference type="PANTHER" id="PTHR24421">
    <property type="entry name" value="NITRATE/NITRITE SENSOR PROTEIN NARX-RELATED"/>
    <property type="match status" value="1"/>
</dbReference>
<organism evidence="11 12">
    <name type="scientific">Paenibacillus sepulcri</name>
    <dbReference type="NCBI Taxonomy" id="359917"/>
    <lineage>
        <taxon>Bacteria</taxon>
        <taxon>Bacillati</taxon>
        <taxon>Bacillota</taxon>
        <taxon>Bacilli</taxon>
        <taxon>Bacillales</taxon>
        <taxon>Paenibacillaceae</taxon>
        <taxon>Paenibacillus</taxon>
    </lineage>
</organism>
<evidence type="ECO:0000256" key="6">
    <source>
        <dbReference type="ARBA" id="ARBA00022777"/>
    </source>
</evidence>
<reference evidence="11 12" key="1">
    <citation type="submission" date="2021-07" db="EMBL/GenBank/DDBJ databases">
        <title>Paenibacillus radiodurans sp. nov., isolated from the southeastern edge of Tengger Desert.</title>
        <authorList>
            <person name="Zhang G."/>
        </authorList>
    </citation>
    <scope>NUCLEOTIDE SEQUENCE [LARGE SCALE GENOMIC DNA]</scope>
    <source>
        <strain evidence="11 12">CCM 7311</strain>
    </source>
</reference>
<feature type="non-terminal residue" evidence="11">
    <location>
        <position position="1"/>
    </location>
</feature>
<evidence type="ECO:0000256" key="5">
    <source>
        <dbReference type="ARBA" id="ARBA00022741"/>
    </source>
</evidence>
<evidence type="ECO:0000313" key="12">
    <source>
        <dbReference type="Proteomes" id="UP001519887"/>
    </source>
</evidence>
<keyword evidence="5" id="KW-0547">Nucleotide-binding</keyword>
<keyword evidence="8" id="KW-0902">Two-component regulatory system</keyword>
<evidence type="ECO:0000259" key="10">
    <source>
        <dbReference type="Pfam" id="PF07730"/>
    </source>
</evidence>
<evidence type="ECO:0000259" key="9">
    <source>
        <dbReference type="Pfam" id="PF02518"/>
    </source>
</evidence>
<evidence type="ECO:0000256" key="8">
    <source>
        <dbReference type="ARBA" id="ARBA00023012"/>
    </source>
</evidence>
<dbReference type="InterPro" id="IPR003594">
    <property type="entry name" value="HATPase_dom"/>
</dbReference>
<proteinExistence type="predicted"/>
<keyword evidence="12" id="KW-1185">Reference proteome</keyword>
<evidence type="ECO:0000313" key="11">
    <source>
        <dbReference type="EMBL" id="MBW7460762.1"/>
    </source>
</evidence>
<keyword evidence="3" id="KW-0597">Phosphoprotein</keyword>
<dbReference type="Gene3D" id="1.20.5.1930">
    <property type="match status" value="1"/>
</dbReference>
<protein>
    <recommendedName>
        <fullName evidence="2">histidine kinase</fullName>
        <ecNumber evidence="2">2.7.13.3</ecNumber>
    </recommendedName>
</protein>
<keyword evidence="7" id="KW-0067">ATP-binding</keyword>
<dbReference type="InterPro" id="IPR036890">
    <property type="entry name" value="HATPase_C_sf"/>
</dbReference>
<gene>
    <name evidence="11" type="ORF">K0U00_42525</name>
</gene>
<evidence type="ECO:0000256" key="3">
    <source>
        <dbReference type="ARBA" id="ARBA00022553"/>
    </source>
</evidence>
<dbReference type="InterPro" id="IPR011712">
    <property type="entry name" value="Sig_transdc_His_kin_sub3_dim/P"/>
</dbReference>